<dbReference type="Gene3D" id="1.10.150.50">
    <property type="entry name" value="Transcription Factor, Ets-1"/>
    <property type="match status" value="1"/>
</dbReference>
<organism evidence="3 4">
    <name type="scientific">Aquarana catesbeiana</name>
    <name type="common">American bullfrog</name>
    <name type="synonym">Rana catesbeiana</name>
    <dbReference type="NCBI Taxonomy" id="8400"/>
    <lineage>
        <taxon>Eukaryota</taxon>
        <taxon>Metazoa</taxon>
        <taxon>Chordata</taxon>
        <taxon>Craniata</taxon>
        <taxon>Vertebrata</taxon>
        <taxon>Euteleostomi</taxon>
        <taxon>Amphibia</taxon>
        <taxon>Batrachia</taxon>
        <taxon>Anura</taxon>
        <taxon>Neobatrachia</taxon>
        <taxon>Ranoidea</taxon>
        <taxon>Ranidae</taxon>
        <taxon>Aquarana</taxon>
    </lineage>
</organism>
<sequence>MFQPAPTDLIHMLFNILPKILSNCPRKDMSSSVVSPFPMQKALLLLSSCVMDKERKLWESLGDAWLRTRADWPNAKMIPPYIPVFYDGWILPNLNSVNGQPKVQENLQTPSTNHNLQKIPVRVLHDFEAINERELRRQCKGLDQSRQWWLVENSQGHRGFIPSNILESTDNGQFPEQSVTSLKPSSAPEEVSAWLKNRGFSRITAKSLGILNGSQLLELSHEDLKRVCPEEGGRVFSQLNEVRSSLGI</sequence>
<gene>
    <name evidence="3" type="ORF">AB205_0159750</name>
</gene>
<dbReference type="Proteomes" id="UP000228934">
    <property type="component" value="Unassembled WGS sequence"/>
</dbReference>
<dbReference type="Pfam" id="PF22975">
    <property type="entry name" value="EPS8_2nd"/>
    <property type="match status" value="1"/>
</dbReference>
<name>A0A2G9RP64_AQUCT</name>
<feature type="domain" description="SAM" evidence="1">
    <location>
        <begin position="181"/>
        <end position="240"/>
    </location>
</feature>
<dbReference type="GO" id="GO:0032587">
    <property type="term" value="C:ruffle membrane"/>
    <property type="evidence" value="ECO:0007669"/>
    <property type="project" value="TreeGrafter"/>
</dbReference>
<dbReference type="PANTHER" id="PTHR12287">
    <property type="entry name" value="EPIDERMAL GROWTH FACTOR RECEPTOR KINASE SUBSTRATE EPS8-RELATED PROTEIN"/>
    <property type="match status" value="1"/>
</dbReference>
<dbReference type="InterPro" id="IPR039801">
    <property type="entry name" value="EPS8-like"/>
</dbReference>
<dbReference type="Gene3D" id="2.30.30.40">
    <property type="entry name" value="SH3 Domains"/>
    <property type="match status" value="1"/>
</dbReference>
<evidence type="ECO:0000259" key="2">
    <source>
        <dbReference type="Pfam" id="PF22975"/>
    </source>
</evidence>
<dbReference type="Pfam" id="PF18016">
    <property type="entry name" value="SAM_3"/>
    <property type="match status" value="1"/>
</dbReference>
<keyword evidence="4" id="KW-1185">Reference proteome</keyword>
<proteinExistence type="predicted"/>
<dbReference type="EMBL" id="KV937912">
    <property type="protein sequence ID" value="PIO29668.1"/>
    <property type="molecule type" value="Genomic_DNA"/>
</dbReference>
<dbReference type="SUPFAM" id="SSF50044">
    <property type="entry name" value="SH3-domain"/>
    <property type="match status" value="1"/>
</dbReference>
<evidence type="ECO:0000313" key="3">
    <source>
        <dbReference type="EMBL" id="PIO29668.1"/>
    </source>
</evidence>
<dbReference type="AlphaFoldDB" id="A0A2G9RP64"/>
<dbReference type="OrthoDB" id="4680325at2759"/>
<reference evidence="4" key="1">
    <citation type="journal article" date="2017" name="Nat. Commun.">
        <title>The North American bullfrog draft genome provides insight into hormonal regulation of long noncoding RNA.</title>
        <authorList>
            <person name="Hammond S.A."/>
            <person name="Warren R.L."/>
            <person name="Vandervalk B.P."/>
            <person name="Kucuk E."/>
            <person name="Khan H."/>
            <person name="Gibb E.A."/>
            <person name="Pandoh P."/>
            <person name="Kirk H."/>
            <person name="Zhao Y."/>
            <person name="Jones M."/>
            <person name="Mungall A.J."/>
            <person name="Coope R."/>
            <person name="Pleasance S."/>
            <person name="Moore R.A."/>
            <person name="Holt R.A."/>
            <person name="Round J.M."/>
            <person name="Ohora S."/>
            <person name="Walle B.V."/>
            <person name="Veldhoen N."/>
            <person name="Helbing C.C."/>
            <person name="Birol I."/>
        </authorList>
    </citation>
    <scope>NUCLEOTIDE SEQUENCE [LARGE SCALE GENOMIC DNA]</scope>
</reference>
<dbReference type="GO" id="GO:0035023">
    <property type="term" value="P:regulation of Rho protein signal transduction"/>
    <property type="evidence" value="ECO:0007669"/>
    <property type="project" value="TreeGrafter"/>
</dbReference>
<feature type="domain" description="EPS8 spectrin-like" evidence="2">
    <location>
        <begin position="4"/>
        <end position="73"/>
    </location>
</feature>
<dbReference type="InterPro" id="IPR013761">
    <property type="entry name" value="SAM/pointed_sf"/>
</dbReference>
<evidence type="ECO:0000313" key="4">
    <source>
        <dbReference type="Proteomes" id="UP000228934"/>
    </source>
</evidence>
<dbReference type="InterPro" id="IPR036028">
    <property type="entry name" value="SH3-like_dom_sf"/>
</dbReference>
<dbReference type="GO" id="GO:0031982">
    <property type="term" value="C:vesicle"/>
    <property type="evidence" value="ECO:0007669"/>
    <property type="project" value="TreeGrafter"/>
</dbReference>
<dbReference type="GO" id="GO:1900029">
    <property type="term" value="P:positive regulation of ruffle assembly"/>
    <property type="evidence" value="ECO:0007669"/>
    <property type="project" value="TreeGrafter"/>
</dbReference>
<accession>A0A2G9RP64</accession>
<dbReference type="InterPro" id="IPR041418">
    <property type="entry name" value="SAM_3"/>
</dbReference>
<dbReference type="SUPFAM" id="SSF47769">
    <property type="entry name" value="SAM/Pointed domain"/>
    <property type="match status" value="1"/>
</dbReference>
<evidence type="ECO:0000259" key="1">
    <source>
        <dbReference type="Pfam" id="PF18016"/>
    </source>
</evidence>
<dbReference type="GO" id="GO:0007266">
    <property type="term" value="P:Rho protein signal transduction"/>
    <property type="evidence" value="ECO:0007669"/>
    <property type="project" value="TreeGrafter"/>
</dbReference>
<dbReference type="GO" id="GO:0003779">
    <property type="term" value="F:actin binding"/>
    <property type="evidence" value="ECO:0007669"/>
    <property type="project" value="TreeGrafter"/>
</dbReference>
<dbReference type="InterPro" id="IPR055093">
    <property type="entry name" value="EPS8_2nd"/>
</dbReference>
<protein>
    <submittedName>
        <fullName evidence="3">Uncharacterized protein</fullName>
    </submittedName>
</protein>
<dbReference type="PANTHER" id="PTHR12287:SF22">
    <property type="entry name" value="EPIDERMAL GROWTH FACTOR RECEPTOR KINASE SUBSTRATE 8-LIKE PROTEIN 3"/>
    <property type="match status" value="1"/>
</dbReference>